<feature type="transmembrane region" description="Helical" evidence="3">
    <location>
        <begin position="177"/>
        <end position="194"/>
    </location>
</feature>
<sequence length="378" mass="42815">MDVGLRINIDLFCSQIIVLLFAGIQDKRERKKLDYRFFTSMLLLVCITLFSDSAILLTEGTKTTLGQVILRNSTFLLFVSTPLISMLYAGYIELVTLPPHRRKRKAIVLYSVPALVNLSLCFISLLKDCIFAIDKNGYLYPGRFLHITTVVFYGYLAWAVILALSRKKTINPRVFQGLMSVPVPMAVGGVLQILLPKFVILLPTYTLSMIVLNSTIQERRLMYDYLTGAYNRRRLDEYLEALIQECRQSKKGFCAFLADVNDFKHINDQYGHVVGDEALIMVVKAMQTALRIDDFIARYAGDEFVVILPNANRAELDGVIARVHSAIETSSKSGCPYTLSLSIGGDEYSPSFQGDAEDFISYLDSLMYEEKNRYHETH</sequence>
<keyword evidence="3" id="KW-0472">Membrane</keyword>
<dbReference type="RefSeq" id="WP_013253366.1">
    <property type="nucleotide sequence ID" value="NC_014364.1"/>
</dbReference>
<evidence type="ECO:0000313" key="5">
    <source>
        <dbReference type="EMBL" id="ADK79902.1"/>
    </source>
</evidence>
<name>E1RC22_SEDSS</name>
<dbReference type="PROSITE" id="PS50887">
    <property type="entry name" value="GGDEF"/>
    <property type="match status" value="1"/>
</dbReference>
<dbReference type="InterPro" id="IPR043128">
    <property type="entry name" value="Rev_trsase/Diguanyl_cyclase"/>
</dbReference>
<organism evidence="5 6">
    <name type="scientific">Sediminispirochaeta smaragdinae (strain DSM 11293 / JCM 15392 / SEBR 4228)</name>
    <name type="common">Spirochaeta smaragdinae</name>
    <dbReference type="NCBI Taxonomy" id="573413"/>
    <lineage>
        <taxon>Bacteria</taxon>
        <taxon>Pseudomonadati</taxon>
        <taxon>Spirochaetota</taxon>
        <taxon>Spirochaetia</taxon>
        <taxon>Spirochaetales</taxon>
        <taxon>Spirochaetaceae</taxon>
        <taxon>Sediminispirochaeta</taxon>
    </lineage>
</organism>
<evidence type="ECO:0000256" key="3">
    <source>
        <dbReference type="SAM" id="Phobius"/>
    </source>
</evidence>
<evidence type="ECO:0000313" key="6">
    <source>
        <dbReference type="Proteomes" id="UP000002318"/>
    </source>
</evidence>
<dbReference type="HOGENOM" id="CLU_058778_0_0_12"/>
<dbReference type="eggNOG" id="COG2199">
    <property type="taxonomic scope" value="Bacteria"/>
</dbReference>
<dbReference type="PANTHER" id="PTHR45138">
    <property type="entry name" value="REGULATORY COMPONENTS OF SENSORY TRANSDUCTION SYSTEM"/>
    <property type="match status" value="1"/>
</dbReference>
<dbReference type="PANTHER" id="PTHR45138:SF9">
    <property type="entry name" value="DIGUANYLATE CYCLASE DGCM-RELATED"/>
    <property type="match status" value="1"/>
</dbReference>
<feature type="transmembrane region" description="Helical" evidence="3">
    <location>
        <begin position="145"/>
        <end position="165"/>
    </location>
</feature>
<dbReference type="SUPFAM" id="SSF55073">
    <property type="entry name" value="Nucleotide cyclase"/>
    <property type="match status" value="1"/>
</dbReference>
<gene>
    <name evidence="5" type="ordered locus">Spirs_0767</name>
</gene>
<dbReference type="Pfam" id="PF00990">
    <property type="entry name" value="GGDEF"/>
    <property type="match status" value="1"/>
</dbReference>
<protein>
    <recommendedName>
        <fullName evidence="1">diguanylate cyclase</fullName>
        <ecNumber evidence="1">2.7.7.65</ecNumber>
    </recommendedName>
</protein>
<dbReference type="Gene3D" id="3.30.70.270">
    <property type="match status" value="1"/>
</dbReference>
<reference evidence="5 6" key="1">
    <citation type="journal article" date="2010" name="Stand. Genomic Sci.">
        <title>Complete genome sequence of Spirochaeta smaragdinae type strain (SEBR 4228).</title>
        <authorList>
            <person name="Mavromatis K."/>
            <person name="Yasawong M."/>
            <person name="Chertkov O."/>
            <person name="Lapidus A."/>
            <person name="Lucas S."/>
            <person name="Nolan M."/>
            <person name="Del Rio T.G."/>
            <person name="Tice H."/>
            <person name="Cheng J.F."/>
            <person name="Pitluck S."/>
            <person name="Liolios K."/>
            <person name="Ivanova N."/>
            <person name="Tapia R."/>
            <person name="Han C."/>
            <person name="Bruce D."/>
            <person name="Goodwin L."/>
            <person name="Pati A."/>
            <person name="Chen A."/>
            <person name="Palaniappan K."/>
            <person name="Land M."/>
            <person name="Hauser L."/>
            <person name="Chang Y.J."/>
            <person name="Jeffries C.D."/>
            <person name="Detter J.C."/>
            <person name="Rohde M."/>
            <person name="Brambilla E."/>
            <person name="Spring S."/>
            <person name="Goker M."/>
            <person name="Sikorski J."/>
            <person name="Woyke T."/>
            <person name="Bristow J."/>
            <person name="Eisen J.A."/>
            <person name="Markowitz V."/>
            <person name="Hugenholtz P."/>
            <person name="Klenk H.P."/>
            <person name="Kyrpides N.C."/>
        </authorList>
    </citation>
    <scope>NUCLEOTIDE SEQUENCE [LARGE SCALE GENOMIC DNA]</scope>
    <source>
        <strain evidence="6">DSM 11293 / JCM 15392 / SEBR 4228</strain>
    </source>
</reference>
<dbReference type="EC" id="2.7.7.65" evidence="1"/>
<feature type="transmembrane region" description="Helical" evidence="3">
    <location>
        <begin position="36"/>
        <end position="55"/>
    </location>
</feature>
<dbReference type="OrthoDB" id="9779586at2"/>
<dbReference type="KEGG" id="ssm:Spirs_0767"/>
<dbReference type="AlphaFoldDB" id="E1RC22"/>
<comment type="catalytic activity">
    <reaction evidence="2">
        <text>2 GTP = 3',3'-c-di-GMP + 2 diphosphate</text>
        <dbReference type="Rhea" id="RHEA:24898"/>
        <dbReference type="ChEBI" id="CHEBI:33019"/>
        <dbReference type="ChEBI" id="CHEBI:37565"/>
        <dbReference type="ChEBI" id="CHEBI:58805"/>
        <dbReference type="EC" id="2.7.7.65"/>
    </reaction>
</comment>
<dbReference type="InterPro" id="IPR050469">
    <property type="entry name" value="Diguanylate_Cyclase"/>
</dbReference>
<evidence type="ECO:0000256" key="2">
    <source>
        <dbReference type="ARBA" id="ARBA00034247"/>
    </source>
</evidence>
<dbReference type="InterPro" id="IPR029787">
    <property type="entry name" value="Nucleotide_cyclase"/>
</dbReference>
<accession>E1RC22</accession>
<feature type="transmembrane region" description="Helical" evidence="3">
    <location>
        <begin position="107"/>
        <end position="125"/>
    </location>
</feature>
<dbReference type="Proteomes" id="UP000002318">
    <property type="component" value="Chromosome"/>
</dbReference>
<dbReference type="CDD" id="cd01949">
    <property type="entry name" value="GGDEF"/>
    <property type="match status" value="1"/>
</dbReference>
<dbReference type="STRING" id="573413.Spirs_0767"/>
<dbReference type="NCBIfam" id="TIGR00254">
    <property type="entry name" value="GGDEF"/>
    <property type="match status" value="1"/>
</dbReference>
<dbReference type="InterPro" id="IPR000160">
    <property type="entry name" value="GGDEF_dom"/>
</dbReference>
<keyword evidence="3" id="KW-0812">Transmembrane</keyword>
<dbReference type="SMART" id="SM00267">
    <property type="entry name" value="GGDEF"/>
    <property type="match status" value="1"/>
</dbReference>
<dbReference type="GO" id="GO:0052621">
    <property type="term" value="F:diguanylate cyclase activity"/>
    <property type="evidence" value="ECO:0007669"/>
    <property type="project" value="UniProtKB-EC"/>
</dbReference>
<proteinExistence type="predicted"/>
<feature type="domain" description="GGDEF" evidence="4">
    <location>
        <begin position="251"/>
        <end position="378"/>
    </location>
</feature>
<keyword evidence="6" id="KW-1185">Reference proteome</keyword>
<feature type="transmembrane region" description="Helical" evidence="3">
    <location>
        <begin position="75"/>
        <end position="95"/>
    </location>
</feature>
<evidence type="ECO:0000256" key="1">
    <source>
        <dbReference type="ARBA" id="ARBA00012528"/>
    </source>
</evidence>
<feature type="transmembrane region" description="Helical" evidence="3">
    <location>
        <begin position="6"/>
        <end position="24"/>
    </location>
</feature>
<dbReference type="EMBL" id="CP002116">
    <property type="protein sequence ID" value="ADK79902.1"/>
    <property type="molecule type" value="Genomic_DNA"/>
</dbReference>
<evidence type="ECO:0000259" key="4">
    <source>
        <dbReference type="PROSITE" id="PS50887"/>
    </source>
</evidence>
<keyword evidence="3" id="KW-1133">Transmembrane helix</keyword>